<feature type="compositionally biased region" description="Acidic residues" evidence="1">
    <location>
        <begin position="47"/>
        <end position="77"/>
    </location>
</feature>
<feature type="region of interest" description="Disordered" evidence="1">
    <location>
        <begin position="43"/>
        <end position="95"/>
    </location>
</feature>
<reference evidence="2 3" key="1">
    <citation type="journal article" date="2014" name="Am. J. Bot.">
        <title>Genome assembly and annotation for red clover (Trifolium pratense; Fabaceae).</title>
        <authorList>
            <person name="Istvanek J."/>
            <person name="Jaros M."/>
            <person name="Krenek A."/>
            <person name="Repkova J."/>
        </authorList>
    </citation>
    <scope>NUCLEOTIDE SEQUENCE [LARGE SCALE GENOMIC DNA]</scope>
    <source>
        <strain evidence="3">cv. Tatra</strain>
        <tissue evidence="2">Young leaves</tissue>
    </source>
</reference>
<sequence length="113" mass="13321">MLLMTCAPCASSTTKREVECPPKPQRYRRHHPELELSEVEALKVEVTDEEDHDQEMEQEVHEDEDMHEAQPEEEEKEEGQARRSTFQNPFQGHLDPDVYSVERVHLRIDVVRL</sequence>
<name>A0A2K3LWH2_TRIPR</name>
<evidence type="ECO:0000313" key="2">
    <source>
        <dbReference type="EMBL" id="PNX82891.1"/>
    </source>
</evidence>
<dbReference type="Proteomes" id="UP000236291">
    <property type="component" value="Unassembled WGS sequence"/>
</dbReference>
<gene>
    <name evidence="2" type="ORF">L195_g038928</name>
</gene>
<proteinExistence type="predicted"/>
<accession>A0A2K3LWH2</accession>
<comment type="caution">
    <text evidence="2">The sequence shown here is derived from an EMBL/GenBank/DDBJ whole genome shotgun (WGS) entry which is preliminary data.</text>
</comment>
<reference evidence="2 3" key="2">
    <citation type="journal article" date="2017" name="Front. Plant Sci.">
        <title>Gene Classification and Mining of Molecular Markers Useful in Red Clover (Trifolium pratense) Breeding.</title>
        <authorList>
            <person name="Istvanek J."/>
            <person name="Dluhosova J."/>
            <person name="Dluhos P."/>
            <person name="Patkova L."/>
            <person name="Nedelnik J."/>
            <person name="Repkova J."/>
        </authorList>
    </citation>
    <scope>NUCLEOTIDE SEQUENCE [LARGE SCALE GENOMIC DNA]</scope>
    <source>
        <strain evidence="3">cv. Tatra</strain>
        <tissue evidence="2">Young leaves</tissue>
    </source>
</reference>
<protein>
    <submittedName>
        <fullName evidence="2">Uncharacterized protein</fullName>
    </submittedName>
</protein>
<dbReference type="AlphaFoldDB" id="A0A2K3LWH2"/>
<dbReference type="EMBL" id="ASHM01042923">
    <property type="protein sequence ID" value="PNX82891.1"/>
    <property type="molecule type" value="Genomic_DNA"/>
</dbReference>
<evidence type="ECO:0000256" key="1">
    <source>
        <dbReference type="SAM" id="MobiDB-lite"/>
    </source>
</evidence>
<evidence type="ECO:0000313" key="3">
    <source>
        <dbReference type="Proteomes" id="UP000236291"/>
    </source>
</evidence>
<organism evidence="2 3">
    <name type="scientific">Trifolium pratense</name>
    <name type="common">Red clover</name>
    <dbReference type="NCBI Taxonomy" id="57577"/>
    <lineage>
        <taxon>Eukaryota</taxon>
        <taxon>Viridiplantae</taxon>
        <taxon>Streptophyta</taxon>
        <taxon>Embryophyta</taxon>
        <taxon>Tracheophyta</taxon>
        <taxon>Spermatophyta</taxon>
        <taxon>Magnoliopsida</taxon>
        <taxon>eudicotyledons</taxon>
        <taxon>Gunneridae</taxon>
        <taxon>Pentapetalae</taxon>
        <taxon>rosids</taxon>
        <taxon>fabids</taxon>
        <taxon>Fabales</taxon>
        <taxon>Fabaceae</taxon>
        <taxon>Papilionoideae</taxon>
        <taxon>50 kb inversion clade</taxon>
        <taxon>NPAAA clade</taxon>
        <taxon>Hologalegina</taxon>
        <taxon>IRL clade</taxon>
        <taxon>Trifolieae</taxon>
        <taxon>Trifolium</taxon>
    </lineage>
</organism>